<dbReference type="Proteomes" id="UP000006352">
    <property type="component" value="Unassembled WGS sequence"/>
</dbReference>
<dbReference type="InterPro" id="IPR021714">
    <property type="entry name" value="URB1_N"/>
</dbReference>
<dbReference type="GO" id="GO:0000466">
    <property type="term" value="P:maturation of 5.8S rRNA from tricistronic rRNA transcript (SSU-rRNA, 5.8S rRNA, LSU-rRNA)"/>
    <property type="evidence" value="ECO:0007669"/>
    <property type="project" value="TreeGrafter"/>
</dbReference>
<sequence length="2093" mass="234063">MRMPQPVRRKPGATPVDNLKTGTSEQRYKFANAGDIERGLESQDEAGLVAALTALRNQLTVKHDESPLSANDERILLVKSWLEVSSGARRIFDIWENASLRQMSLTALLINVLSSVLTLLSSHYLYHGLAQPILKTLLSSQWSQRLNSYLGGSHNELLLVTLKMFNSMSTFAGGRERRNVFEVFAWETKSLLKLLHMRRKGKPDFSADIIARPDIRTLFVLFLLSFVDNTTASATKAAFLEQRRDTFGSLFKGLYQDQHVLIRRVLEVCWTGIWLDPKVPRTAKIALFNESVLAQLTRIYERAEAEDNDPEHVPADVVHHFLLAICTHPGIGVCFRDKGWYPRELDTNENVPRHDDEMVDNDTPRRCGRVHNKILANVLRSLKVNEDLRQQELALKILSSCPELVSGYWSSASLTLEPRLSSKWLTNIAFFGSVISLPVPEPSFLLSDGRDQTSYQPVPPPLNTVVENILPSVNIKTHLSRGLQSSSGLVRHCSALALAKCLLKYQAVVGSLEVVGEALEEDEEGLWHTRRRELEREVRRRVPDFQVIVAFSQRSNEAASTTPSVSNSDTLESIKLPAKQATNDTQSALLSESAQRLLWLYHRSLPMLVAEARFDVGKLLAGFQHGNWSINASGSSTILGFDALRQLHTLRLLGESEQFNWAGKTGSSSNFHVLLRLYTVSESSATREAISSLLRRVLSQSLLFQHHADEVSIWLESLPHTIRYTDARAPDGSSLTDEKNDVITFLDGCAQRCAKTPHLYIEELENIVPELIEGDENSYGETISRGSDDPRYLPSPLVMTVLEQLNIKMRGRLLSDSHTLSIVTFVRMLIQKLSSKVLNLGILSQIAGRVVTIVRPHYDSCRDQSLPSGIMRELGLMGGADLTRLQSYAEDAMGTGDVTVEEFLAKVEDLPTSVEPTMRLTLAYQLIDWFRLVELPIRADITRLFLTLENLSKRALEDFIRFIKLDQHSIWICWNNEVQIKGLMTVCAAFCEDILPLLIPSCRFDFEVLLFHASADVISDSQSRQILADSLTRKQPTLFEMQRAAMLVVHRLPSHGIRDPSFTPLMMLLASVISAARATLNRSDVVDLIRYVFRLEAVRGYLTDPLPSVIEAGREILMTTFSSPLSDIADLLAEYSHQWAMNIKERMGGMTDGQSFPAGLWLKFMTQDDLLSLLDHLTHEVVTSQSDPPILLVDDLVKAIIPLSSSSPRLLTSRRSGILALSSSFPRSHPLQKVVAISCQGMLALCHDGLPMGHIHEGKLFNVVAKAQDQWPPLAAAGPDTIDVHEFLATERWSHSTVDIVTGQLYMQSGARDVVMKWLHTQSPAECAPDHLARVIYCLLDAGSSAEEGDVEFFVPHFSRIIRAIALGKTSSYSIQGSASCTECVIIMLRQLPSIRPSLLSALHKESEVSGRRPLSPQILDLVGQLARLKIPSVTETIDSLVDAGLRWAAPELSGGSDLSEEQSEVLRQLTFLLPYASTVKSHLAEPVVTAIIDGHLSHYEVLCLLQKLFETTRMKPATVNRFLQNIVQRPDLFTLCALITSDSSATSPRDAIILVLHTLFHLHPTNTCQATHVEPLVRLYAGSLAEADRKLLSIFQLFETTRKASVAGFFSYWSSTQGIRSSSSLDAIQSLDPSRIFKTCLTLPRMRRSQDSMWQDHDLDRQLYDPTFVVLLFAQMLAAEPPSSALGWVQTFRTNVVSLLICEMSAKDNTRRTMAISQLAALYKKLQEADIQEKSFVTHILDLVRDALPSPGDGDAPRLPAYTTLLFAHALRGVFYPAYFIYPLTARFLLQRPVFDTGDVPMLFGMLYSSSDQWKKERAWMIRLLADGMVGGDEWRVLKRRHTWDLLASLLQSESRDANLRRGILEFLANVTCHTRATTSLILKSSLLSWIELQLRGIRDGESLAWARILENILVVADFVKLETSTSGEWRSILARCLMSVLDSADCNTGGFCCVVQATLRLSLLPGRPVTRLPSLLARALRWLKAAEGSLIVPVMNRVTQRANQIPPTKHRLPPYHAHVLFRASPAVELADWGECTEALWRIAMTADGGREMREAWDELTPRMLVWRSLVGQAGSEMGEWVRKEVGGSILT</sequence>
<feature type="domain" description="URB1 central HEAT repeat" evidence="4">
    <location>
        <begin position="661"/>
        <end position="846"/>
    </location>
</feature>
<evidence type="ECO:0000259" key="2">
    <source>
        <dbReference type="Pfam" id="PF11707"/>
    </source>
</evidence>
<protein>
    <recommendedName>
        <fullName evidence="7">Nucleolar pre-ribosomal-associated protein 1 C-terminal domain-containing protein</fullName>
    </recommendedName>
</protein>
<keyword evidence="6" id="KW-1185">Reference proteome</keyword>
<dbReference type="InterPro" id="IPR059018">
    <property type="entry name" value="HEAT_URB1"/>
</dbReference>
<dbReference type="GeneID" id="24095430"/>
<dbReference type="HOGENOM" id="CLU_001591_0_0_1"/>
<dbReference type="InterPro" id="IPR039844">
    <property type="entry name" value="URB1"/>
</dbReference>
<dbReference type="InterPro" id="IPR032436">
    <property type="entry name" value="URB1_C"/>
</dbReference>
<feature type="domain" description="URB1 C-terminal" evidence="3">
    <location>
        <begin position="1699"/>
        <end position="1891"/>
    </location>
</feature>
<proteinExistence type="predicted"/>
<dbReference type="GO" id="GO:0005730">
    <property type="term" value="C:nucleolus"/>
    <property type="evidence" value="ECO:0007669"/>
    <property type="project" value="TreeGrafter"/>
</dbReference>
<dbReference type="GO" id="GO:0000463">
    <property type="term" value="P:maturation of LSU-rRNA from tricistronic rRNA transcript (SSU-rRNA, 5.8S rRNA, LSU-rRNA)"/>
    <property type="evidence" value="ECO:0007669"/>
    <property type="project" value="TreeGrafter"/>
</dbReference>
<feature type="domain" description="URB1 N-terminal" evidence="2">
    <location>
        <begin position="90"/>
        <end position="427"/>
    </location>
</feature>
<dbReference type="InterPro" id="IPR016024">
    <property type="entry name" value="ARM-type_fold"/>
</dbReference>
<evidence type="ECO:0000313" key="5">
    <source>
        <dbReference type="EMBL" id="CCM00519.1"/>
    </source>
</evidence>
<accession>J4H1X2</accession>
<dbReference type="SUPFAM" id="SSF48371">
    <property type="entry name" value="ARM repeat"/>
    <property type="match status" value="2"/>
</dbReference>
<evidence type="ECO:0000259" key="4">
    <source>
        <dbReference type="Pfam" id="PF26140"/>
    </source>
</evidence>
<evidence type="ECO:0008006" key="7">
    <source>
        <dbReference type="Google" id="ProtNLM"/>
    </source>
</evidence>
<dbReference type="STRING" id="599839.J4H1X2"/>
<dbReference type="EMBL" id="HE796987">
    <property type="protein sequence ID" value="CCM00519.1"/>
    <property type="molecule type" value="Genomic_DNA"/>
</dbReference>
<organism evidence="5 6">
    <name type="scientific">Fibroporia radiculosa</name>
    <dbReference type="NCBI Taxonomy" id="599839"/>
    <lineage>
        <taxon>Eukaryota</taxon>
        <taxon>Fungi</taxon>
        <taxon>Dikarya</taxon>
        <taxon>Basidiomycota</taxon>
        <taxon>Agaricomycotina</taxon>
        <taxon>Agaricomycetes</taxon>
        <taxon>Polyporales</taxon>
        <taxon>Fibroporiaceae</taxon>
        <taxon>Fibroporia</taxon>
    </lineage>
</organism>
<evidence type="ECO:0000313" key="6">
    <source>
        <dbReference type="Proteomes" id="UP000006352"/>
    </source>
</evidence>
<dbReference type="Pfam" id="PF16201">
    <property type="entry name" value="NopRA1"/>
    <property type="match status" value="1"/>
</dbReference>
<dbReference type="Pfam" id="PF26140">
    <property type="entry name" value="HEAT_URB1"/>
    <property type="match status" value="1"/>
</dbReference>
<dbReference type="PANTHER" id="PTHR13500">
    <property type="entry name" value="NUCLEOLAR PRERIBOSOMAL-ASSOCIATED PROTEIN 1"/>
    <property type="match status" value="1"/>
</dbReference>
<evidence type="ECO:0000256" key="1">
    <source>
        <dbReference type="SAM" id="MobiDB-lite"/>
    </source>
</evidence>
<feature type="region of interest" description="Disordered" evidence="1">
    <location>
        <begin position="1"/>
        <end position="24"/>
    </location>
</feature>
<dbReference type="InParanoid" id="J4H1X2"/>
<reference evidence="5 6" key="1">
    <citation type="journal article" date="2012" name="Appl. Environ. Microbiol.">
        <title>Short-read sequencing for genomic analysis of the brown rot fungus Fibroporia radiculosa.</title>
        <authorList>
            <person name="Tang J.D."/>
            <person name="Perkins A.D."/>
            <person name="Sonstegard T.S."/>
            <person name="Schroeder S.G."/>
            <person name="Burgess S.C."/>
            <person name="Diehl S.V."/>
        </authorList>
    </citation>
    <scope>NUCLEOTIDE SEQUENCE [LARGE SCALE GENOMIC DNA]</scope>
    <source>
        <strain evidence="5 6">TFFH 294</strain>
    </source>
</reference>
<dbReference type="FunCoup" id="J4H1X2">
    <property type="interactions" value="96"/>
</dbReference>
<dbReference type="PANTHER" id="PTHR13500:SF0">
    <property type="entry name" value="NUCLEOLAR PRE-RIBOSOMAL-ASSOCIATED PROTEIN 1"/>
    <property type="match status" value="1"/>
</dbReference>
<evidence type="ECO:0000259" key="3">
    <source>
        <dbReference type="Pfam" id="PF16201"/>
    </source>
</evidence>
<dbReference type="OrthoDB" id="72892at2759"/>
<dbReference type="RefSeq" id="XP_012179802.1">
    <property type="nucleotide sequence ID" value="XM_012324412.1"/>
</dbReference>
<gene>
    <name evidence="5" type="ORF">FIBRA_02553</name>
</gene>
<dbReference type="Pfam" id="PF11707">
    <property type="entry name" value="Npa1"/>
    <property type="match status" value="1"/>
</dbReference>
<name>J4H1X2_9APHY</name>